<dbReference type="InterPro" id="IPR046797">
    <property type="entry name" value="PDDEXK_12"/>
</dbReference>
<evidence type="ECO:0000259" key="2">
    <source>
        <dbReference type="Pfam" id="PF20516"/>
    </source>
</evidence>
<reference evidence="3 4" key="1">
    <citation type="journal article" date="2015" name="BMC Genomics">
        <title>The genome of the truffle-parasite Tolypocladium ophioglossoides and the evolution of antifungal peptaibiotics.</title>
        <authorList>
            <person name="Quandt C.A."/>
            <person name="Bushley K.E."/>
            <person name="Spatafora J.W."/>
        </authorList>
    </citation>
    <scope>NUCLEOTIDE SEQUENCE [LARGE SCALE GENOMIC DNA]</scope>
    <source>
        <strain evidence="3 4">CBS 100239</strain>
    </source>
</reference>
<feature type="region of interest" description="Disordered" evidence="1">
    <location>
        <begin position="1"/>
        <end position="86"/>
    </location>
</feature>
<dbReference type="EMBL" id="LFRF01000069">
    <property type="protein sequence ID" value="KND86218.1"/>
    <property type="molecule type" value="Genomic_DNA"/>
</dbReference>
<evidence type="ECO:0000313" key="3">
    <source>
        <dbReference type="EMBL" id="KND86218.1"/>
    </source>
</evidence>
<dbReference type="Pfam" id="PF20516">
    <property type="entry name" value="PDDEXK_12"/>
    <property type="match status" value="1"/>
</dbReference>
<feature type="compositionally biased region" description="Low complexity" evidence="1">
    <location>
        <begin position="34"/>
        <end position="52"/>
    </location>
</feature>
<keyword evidence="4" id="KW-1185">Reference proteome</keyword>
<comment type="caution">
    <text evidence="3">The sequence shown here is derived from an EMBL/GenBank/DDBJ whole genome shotgun (WGS) entry which is preliminary data.</text>
</comment>
<proteinExistence type="predicted"/>
<dbReference type="Proteomes" id="UP000036947">
    <property type="component" value="Unassembled WGS sequence"/>
</dbReference>
<name>A0A0L0MWC1_TOLOC</name>
<dbReference type="AlphaFoldDB" id="A0A0L0MWC1"/>
<feature type="domain" description="PD-(D/E)XK nuclease-like" evidence="2">
    <location>
        <begin position="134"/>
        <end position="372"/>
    </location>
</feature>
<sequence length="396" mass="43859">MSVPRGESPSKRQNPSDDETPRASHHKRIQTPGSESSYSLSDQSRRSFQSSERSGRLSPQKHMRTLKLNPKGVKFGDLSHSDDKPPSLEALLETVDVIMEGRGIVATSAREALTLAARSHKDLKWACRGGDYFSDSPDIVGCTPPPEAVLSVMAAAAECSTCGHPEANWNLEVHQRVLELAFRPQGQSITTAAIMPEYGTPSPSKKVDFCIYIEPEIDFSWASTSPSSIASFRDTLPGRVFNFTDFVPLDQRPIALSIESKKPSEGFDSAKLQLGVWQMAHWAFLRHLVEKRSAQVKAADCAVDARSYGLPIFIPGIIIQGHDWHLIITTLEGQQTLFWQKVVIGSTSSSKGIYQIIRTLHILRQWASDTYWPWLRDLILQGRGGCGGCGFAERLQ</sequence>
<evidence type="ECO:0000256" key="1">
    <source>
        <dbReference type="SAM" id="MobiDB-lite"/>
    </source>
</evidence>
<accession>A0A0L0MWC1</accession>
<evidence type="ECO:0000313" key="4">
    <source>
        <dbReference type="Proteomes" id="UP000036947"/>
    </source>
</evidence>
<dbReference type="STRING" id="1163406.A0A0L0MWC1"/>
<gene>
    <name evidence="3" type="ORF">TOPH_09160</name>
</gene>
<dbReference type="OrthoDB" id="4924078at2759"/>
<protein>
    <recommendedName>
        <fullName evidence="2">PD-(D/E)XK nuclease-like domain-containing protein</fullName>
    </recommendedName>
</protein>
<feature type="compositionally biased region" description="Basic and acidic residues" evidence="1">
    <location>
        <begin position="77"/>
        <end position="86"/>
    </location>
</feature>
<organism evidence="3 4">
    <name type="scientific">Tolypocladium ophioglossoides (strain CBS 100239)</name>
    <name type="common">Snaketongue truffleclub</name>
    <name type="synonym">Elaphocordyceps ophioglossoides</name>
    <dbReference type="NCBI Taxonomy" id="1163406"/>
    <lineage>
        <taxon>Eukaryota</taxon>
        <taxon>Fungi</taxon>
        <taxon>Dikarya</taxon>
        <taxon>Ascomycota</taxon>
        <taxon>Pezizomycotina</taxon>
        <taxon>Sordariomycetes</taxon>
        <taxon>Hypocreomycetidae</taxon>
        <taxon>Hypocreales</taxon>
        <taxon>Ophiocordycipitaceae</taxon>
        <taxon>Tolypocladium</taxon>
    </lineage>
</organism>